<comment type="subcellular location">
    <subcellularLocation>
        <location evidence="1">Cell envelope</location>
    </subcellularLocation>
</comment>
<name>A0ABW9JC32_9SPHI</name>
<dbReference type="Gene3D" id="3.40.30.10">
    <property type="entry name" value="Glutaredoxin"/>
    <property type="match status" value="1"/>
</dbReference>
<protein>
    <submittedName>
        <fullName evidence="6">Redoxin domain-containing protein</fullName>
    </submittedName>
</protein>
<dbReference type="InterPro" id="IPR025380">
    <property type="entry name" value="DUF4369"/>
</dbReference>
<dbReference type="InterPro" id="IPR017937">
    <property type="entry name" value="Thioredoxin_CS"/>
</dbReference>
<sequence length="371" mass="41774">MKKLTILLLATISILTACKDKSRFTISGKLNNAEVKNKVYLYGMASNNMVLLDSTNLSANGEFKFTNTKPEADFFRVNYGANEYIVIAQNGDEVEITADVNDKNQHYTIDGAEDASKLAEFNDMKIKFQQKIFEVSKQFEEKVAAQPDKRDELLQQLSPVYNNALNELNQAIIKFAMDNNKSLVSFYAISLVNPQGNEKAMVDYAEKVDPSLKKHSAVKNFVEKVSRLKAVQVGQIAPNFTIPSIDGKEIKLSDYRGKYVLLDFWASWCGPCRQENPNVVKAYQTFKDQNFTILGISLDKDKAAWAQAIKQDNLMWDQAGELSDFEGSTVKLYQVEAIPSSFLIDPQGKIIARDLRGEELEVFLNKTLAKL</sequence>
<accession>A0ABW9JC32</accession>
<dbReference type="RefSeq" id="WP_138727555.1">
    <property type="nucleotide sequence ID" value="NZ_SRMP02000001.1"/>
</dbReference>
<dbReference type="PANTHER" id="PTHR42852:SF6">
    <property type="entry name" value="THIOL:DISULFIDE INTERCHANGE PROTEIN DSBE"/>
    <property type="match status" value="1"/>
</dbReference>
<reference evidence="6 7" key="1">
    <citation type="submission" date="2024-12" db="EMBL/GenBank/DDBJ databases">
        <authorList>
            <person name="Hu S."/>
        </authorList>
    </citation>
    <scope>NUCLEOTIDE SEQUENCE [LARGE SCALE GENOMIC DNA]</scope>
    <source>
        <strain evidence="6 7">P-25</strain>
    </source>
</reference>
<dbReference type="PROSITE" id="PS51352">
    <property type="entry name" value="THIOREDOXIN_2"/>
    <property type="match status" value="1"/>
</dbReference>
<evidence type="ECO:0000313" key="6">
    <source>
        <dbReference type="EMBL" id="MFN0289954.1"/>
    </source>
</evidence>
<feature type="domain" description="Thioredoxin" evidence="5">
    <location>
        <begin position="231"/>
        <end position="371"/>
    </location>
</feature>
<dbReference type="CDD" id="cd02966">
    <property type="entry name" value="TlpA_like_family"/>
    <property type="match status" value="1"/>
</dbReference>
<dbReference type="InterPro" id="IPR036249">
    <property type="entry name" value="Thioredoxin-like_sf"/>
</dbReference>
<evidence type="ECO:0000259" key="5">
    <source>
        <dbReference type="PROSITE" id="PS51352"/>
    </source>
</evidence>
<dbReference type="Proteomes" id="UP001517367">
    <property type="component" value="Unassembled WGS sequence"/>
</dbReference>
<proteinExistence type="predicted"/>
<keyword evidence="4" id="KW-0676">Redox-active center</keyword>
<dbReference type="PROSITE" id="PS00194">
    <property type="entry name" value="THIOREDOXIN_1"/>
    <property type="match status" value="1"/>
</dbReference>
<organism evidence="6 7">
    <name type="scientific">Pedobacter helvus</name>
    <dbReference type="NCBI Taxonomy" id="2563444"/>
    <lineage>
        <taxon>Bacteria</taxon>
        <taxon>Pseudomonadati</taxon>
        <taxon>Bacteroidota</taxon>
        <taxon>Sphingobacteriia</taxon>
        <taxon>Sphingobacteriales</taxon>
        <taxon>Sphingobacteriaceae</taxon>
        <taxon>Pedobacter</taxon>
    </lineage>
</organism>
<dbReference type="InterPro" id="IPR000866">
    <property type="entry name" value="AhpC/TSA"/>
</dbReference>
<comment type="caution">
    <text evidence="6">The sequence shown here is derived from an EMBL/GenBank/DDBJ whole genome shotgun (WGS) entry which is preliminary data.</text>
</comment>
<dbReference type="Pfam" id="PF14289">
    <property type="entry name" value="DUF4369"/>
    <property type="match status" value="1"/>
</dbReference>
<gene>
    <name evidence="6" type="ORF">E5L68_001040</name>
</gene>
<keyword evidence="7" id="KW-1185">Reference proteome</keyword>
<evidence type="ECO:0000256" key="1">
    <source>
        <dbReference type="ARBA" id="ARBA00004196"/>
    </source>
</evidence>
<evidence type="ECO:0000256" key="2">
    <source>
        <dbReference type="ARBA" id="ARBA00022748"/>
    </source>
</evidence>
<dbReference type="InterPro" id="IPR050553">
    <property type="entry name" value="Thioredoxin_ResA/DsbE_sf"/>
</dbReference>
<dbReference type="EMBL" id="SRMP02000001">
    <property type="protein sequence ID" value="MFN0289954.1"/>
    <property type="molecule type" value="Genomic_DNA"/>
</dbReference>
<dbReference type="PANTHER" id="PTHR42852">
    <property type="entry name" value="THIOL:DISULFIDE INTERCHANGE PROTEIN DSBE"/>
    <property type="match status" value="1"/>
</dbReference>
<dbReference type="Pfam" id="PF00578">
    <property type="entry name" value="AhpC-TSA"/>
    <property type="match status" value="1"/>
</dbReference>
<dbReference type="SUPFAM" id="SSF52833">
    <property type="entry name" value="Thioredoxin-like"/>
    <property type="match status" value="1"/>
</dbReference>
<keyword evidence="3" id="KW-1015">Disulfide bond</keyword>
<dbReference type="InterPro" id="IPR013766">
    <property type="entry name" value="Thioredoxin_domain"/>
</dbReference>
<evidence type="ECO:0000256" key="4">
    <source>
        <dbReference type="ARBA" id="ARBA00023284"/>
    </source>
</evidence>
<evidence type="ECO:0000256" key="3">
    <source>
        <dbReference type="ARBA" id="ARBA00023157"/>
    </source>
</evidence>
<keyword evidence="2" id="KW-0201">Cytochrome c-type biogenesis</keyword>
<dbReference type="PROSITE" id="PS51257">
    <property type="entry name" value="PROKAR_LIPOPROTEIN"/>
    <property type="match status" value="1"/>
</dbReference>
<evidence type="ECO:0000313" key="7">
    <source>
        <dbReference type="Proteomes" id="UP001517367"/>
    </source>
</evidence>